<reference evidence="2" key="1">
    <citation type="journal article" date="2023" name="BMC Genomics">
        <title>Chromosome-level genome assemblies of Cutaneotrichosporon spp. (Trichosporonales, Basidiomycota) reveal imbalanced evolution between nucleotide sequences and chromosome synteny.</title>
        <authorList>
            <person name="Kobayashi Y."/>
            <person name="Kayamori A."/>
            <person name="Aoki K."/>
            <person name="Shiwa Y."/>
            <person name="Matsutani M."/>
            <person name="Fujita N."/>
            <person name="Sugita T."/>
            <person name="Iwasaki W."/>
            <person name="Tanaka N."/>
            <person name="Takashima M."/>
        </authorList>
    </citation>
    <scope>NUCLEOTIDE SEQUENCE</scope>
    <source>
        <strain evidence="2">HIS016</strain>
    </source>
</reference>
<dbReference type="Proteomes" id="UP001222932">
    <property type="component" value="Unassembled WGS sequence"/>
</dbReference>
<accession>A0AAD3TWH4</accession>
<proteinExistence type="predicted"/>
<organism evidence="2 3">
    <name type="scientific">Cutaneotrichosporon spelunceum</name>
    <dbReference type="NCBI Taxonomy" id="1672016"/>
    <lineage>
        <taxon>Eukaryota</taxon>
        <taxon>Fungi</taxon>
        <taxon>Dikarya</taxon>
        <taxon>Basidiomycota</taxon>
        <taxon>Agaricomycotina</taxon>
        <taxon>Tremellomycetes</taxon>
        <taxon>Trichosporonales</taxon>
        <taxon>Trichosporonaceae</taxon>
        <taxon>Cutaneotrichosporon</taxon>
    </lineage>
</organism>
<dbReference type="EMBL" id="BTCM01000005">
    <property type="protein sequence ID" value="GMK58151.1"/>
    <property type="molecule type" value="Genomic_DNA"/>
</dbReference>
<sequence>MTPDRQLEFEKEINANLLAWGVSSTYNDLQKDLNLYDREAQGIIIACVHNAACAVDLYPVYDEVCLCEFCKSRKHLNTLVKSWAEEVARSTAEEERKRSKKAKGPVPNGNRL</sequence>
<comment type="caution">
    <text evidence="2">The sequence shown here is derived from an EMBL/GenBank/DDBJ whole genome shotgun (WGS) entry which is preliminary data.</text>
</comment>
<gene>
    <name evidence="2" type="ORF">CspeluHIS016_0501830</name>
</gene>
<evidence type="ECO:0000313" key="2">
    <source>
        <dbReference type="EMBL" id="GMK58151.1"/>
    </source>
</evidence>
<feature type="region of interest" description="Disordered" evidence="1">
    <location>
        <begin position="91"/>
        <end position="112"/>
    </location>
</feature>
<reference evidence="2" key="2">
    <citation type="submission" date="2023-06" db="EMBL/GenBank/DDBJ databases">
        <authorList>
            <person name="Kobayashi Y."/>
            <person name="Kayamori A."/>
            <person name="Aoki K."/>
            <person name="Shiwa Y."/>
            <person name="Fujita N."/>
            <person name="Sugita T."/>
            <person name="Iwasaki W."/>
            <person name="Tanaka N."/>
            <person name="Takashima M."/>
        </authorList>
    </citation>
    <scope>NUCLEOTIDE SEQUENCE</scope>
    <source>
        <strain evidence="2">HIS016</strain>
    </source>
</reference>
<dbReference type="AlphaFoldDB" id="A0AAD3TWH4"/>
<evidence type="ECO:0000313" key="3">
    <source>
        <dbReference type="Proteomes" id="UP001222932"/>
    </source>
</evidence>
<protein>
    <submittedName>
        <fullName evidence="2">Uncharacterized protein</fullName>
    </submittedName>
</protein>
<name>A0AAD3TWH4_9TREE</name>
<keyword evidence="3" id="KW-1185">Reference proteome</keyword>
<evidence type="ECO:0000256" key="1">
    <source>
        <dbReference type="SAM" id="MobiDB-lite"/>
    </source>
</evidence>